<dbReference type="AlphaFoldDB" id="X0VI37"/>
<dbReference type="InterPro" id="IPR036390">
    <property type="entry name" value="WH_DNA-bd_sf"/>
</dbReference>
<name>X0VI37_9ZZZZ</name>
<accession>X0VI37</accession>
<reference evidence="1" key="1">
    <citation type="journal article" date="2014" name="Front. Microbiol.">
        <title>High frequency of phylogenetically diverse reductive dehalogenase-homologous genes in deep subseafloor sedimentary metagenomes.</title>
        <authorList>
            <person name="Kawai M."/>
            <person name="Futagami T."/>
            <person name="Toyoda A."/>
            <person name="Takaki Y."/>
            <person name="Nishi S."/>
            <person name="Hori S."/>
            <person name="Arai W."/>
            <person name="Tsubouchi T."/>
            <person name="Morono Y."/>
            <person name="Uchiyama I."/>
            <person name="Ito T."/>
            <person name="Fujiyama A."/>
            <person name="Inagaki F."/>
            <person name="Takami H."/>
        </authorList>
    </citation>
    <scope>NUCLEOTIDE SEQUENCE</scope>
    <source>
        <strain evidence="1">Expedition CK06-06</strain>
    </source>
</reference>
<evidence type="ECO:0000313" key="1">
    <source>
        <dbReference type="EMBL" id="GAG00216.1"/>
    </source>
</evidence>
<comment type="caution">
    <text evidence="1">The sequence shown here is derived from an EMBL/GenBank/DDBJ whole genome shotgun (WGS) entry which is preliminary data.</text>
</comment>
<gene>
    <name evidence="1" type="ORF">S01H1_43418</name>
</gene>
<dbReference type="EMBL" id="BARS01027657">
    <property type="protein sequence ID" value="GAG00216.1"/>
    <property type="molecule type" value="Genomic_DNA"/>
</dbReference>
<proteinExistence type="predicted"/>
<sequence length="146" mass="17803">MLNTKNNYLKYWRVVRFWVKAKHNLSTPELEMLLFLYSEEYFNKTKFKEFEQLMSWDLSRFDNLLKEGWIIVWRKKSGKFATLYELSYKGKRVVATIYKKLSGEEIAESANVNPLFRFDATYMQKIYRNSIKKMNQFIKQQRHLSQ</sequence>
<organism evidence="1">
    <name type="scientific">marine sediment metagenome</name>
    <dbReference type="NCBI Taxonomy" id="412755"/>
    <lineage>
        <taxon>unclassified sequences</taxon>
        <taxon>metagenomes</taxon>
        <taxon>ecological metagenomes</taxon>
    </lineage>
</organism>
<dbReference type="SUPFAM" id="SSF46785">
    <property type="entry name" value="Winged helix' DNA-binding domain"/>
    <property type="match status" value="1"/>
</dbReference>
<protein>
    <submittedName>
        <fullName evidence="1">Uncharacterized protein</fullName>
    </submittedName>
</protein>